<dbReference type="InterPro" id="IPR011009">
    <property type="entry name" value="Kinase-like_dom_sf"/>
</dbReference>
<evidence type="ECO:0000313" key="2">
    <source>
        <dbReference type="EMBL" id="GAA4132304.1"/>
    </source>
</evidence>
<protein>
    <submittedName>
        <fullName evidence="2">Uncharacterized protein</fullName>
    </submittedName>
</protein>
<name>A0ABP7Y8X5_9ACTN</name>
<reference evidence="3" key="1">
    <citation type="journal article" date="2019" name="Int. J. Syst. Evol. Microbiol.">
        <title>The Global Catalogue of Microorganisms (GCM) 10K type strain sequencing project: providing services to taxonomists for standard genome sequencing and annotation.</title>
        <authorList>
            <consortium name="The Broad Institute Genomics Platform"/>
            <consortium name="The Broad Institute Genome Sequencing Center for Infectious Disease"/>
            <person name="Wu L."/>
            <person name="Ma J."/>
        </authorList>
    </citation>
    <scope>NUCLEOTIDE SEQUENCE [LARGE SCALE GENOMIC DNA]</scope>
    <source>
        <strain evidence="3">JCM 17316</strain>
    </source>
</reference>
<gene>
    <name evidence="2" type="ORF">GCM10022416_11940</name>
</gene>
<keyword evidence="3" id="KW-1185">Reference proteome</keyword>
<evidence type="ECO:0000256" key="1">
    <source>
        <dbReference type="SAM" id="MobiDB-lite"/>
    </source>
</evidence>
<feature type="compositionally biased region" description="Basic and acidic residues" evidence="1">
    <location>
        <begin position="23"/>
        <end position="32"/>
    </location>
</feature>
<comment type="caution">
    <text evidence="2">The sequence shown here is derived from an EMBL/GenBank/DDBJ whole genome shotgun (WGS) entry which is preliminary data.</text>
</comment>
<sequence>MSGPGRPSRPHAHAAPASWTGQDRARPDHARFSDNLIVRPDRRLAIIDWETISLDSPLLDLGMT</sequence>
<proteinExistence type="predicted"/>
<feature type="region of interest" description="Disordered" evidence="1">
    <location>
        <begin position="1"/>
        <end position="33"/>
    </location>
</feature>
<dbReference type="Gene3D" id="3.90.1200.10">
    <property type="match status" value="1"/>
</dbReference>
<dbReference type="SUPFAM" id="SSF56112">
    <property type="entry name" value="Protein kinase-like (PK-like)"/>
    <property type="match status" value="1"/>
</dbReference>
<organism evidence="2 3">
    <name type="scientific">Actinomadura keratinilytica</name>
    <dbReference type="NCBI Taxonomy" id="547461"/>
    <lineage>
        <taxon>Bacteria</taxon>
        <taxon>Bacillati</taxon>
        <taxon>Actinomycetota</taxon>
        <taxon>Actinomycetes</taxon>
        <taxon>Streptosporangiales</taxon>
        <taxon>Thermomonosporaceae</taxon>
        <taxon>Actinomadura</taxon>
    </lineage>
</organism>
<accession>A0ABP7Y8X5</accession>
<dbReference type="Proteomes" id="UP001500266">
    <property type="component" value="Unassembled WGS sequence"/>
</dbReference>
<evidence type="ECO:0000313" key="3">
    <source>
        <dbReference type="Proteomes" id="UP001500266"/>
    </source>
</evidence>
<dbReference type="EMBL" id="BAABDO010000010">
    <property type="protein sequence ID" value="GAA4132304.1"/>
    <property type="molecule type" value="Genomic_DNA"/>
</dbReference>